<gene>
    <name evidence="2" type="ORF">GCD22_01907</name>
</gene>
<dbReference type="AlphaFoldDB" id="A0A5P9XR47"/>
<accession>A0A5P9XR47</accession>
<feature type="compositionally biased region" description="Low complexity" evidence="1">
    <location>
        <begin position="335"/>
        <end position="372"/>
    </location>
</feature>
<dbReference type="KEGG" id="atx:GCD22_01907"/>
<evidence type="ECO:0000313" key="3">
    <source>
        <dbReference type="Proteomes" id="UP000363590"/>
    </source>
</evidence>
<feature type="region of interest" description="Disordered" evidence="1">
    <location>
        <begin position="329"/>
        <end position="373"/>
    </location>
</feature>
<protein>
    <submittedName>
        <fullName evidence="2">Uncharacterized protein</fullName>
    </submittedName>
</protein>
<reference evidence="2 3" key="1">
    <citation type="submission" date="2019-10" db="EMBL/GenBank/DDBJ databases">
        <authorList>
            <person name="Wang R."/>
        </authorList>
    </citation>
    <scope>NUCLEOTIDE SEQUENCE [LARGE SCALE GENOMIC DNA]</scope>
    <source>
        <strain evidence="2 3">ATCC 19377</strain>
    </source>
</reference>
<name>A0A5P9XR47_ACITH</name>
<sequence>MLKVIGRIRPGTKVLKRSITDPKAKQIVERGILAGVGYPAIDSALTKAGFKHALVPKNEPFFSVWPGEFKNPETAKRILDLYGEQREGDLVKKLYEFPVVFPHSDPAQMVMTRMECYTAKGLKYHSEINGNGDVLCITKDDVPKVNGRAIRIYGGRKDKVRGHCDPEHCPEYQKRECNVRSKIHVMIPGEKMTAELVEIPTGSFYAVDDIENTLRYTAALCGGKVPVEVQMGWKGQPIFWMTKVREKVKHMTDEGDTEMVPQIIAHLNCKAELAHLLAMADAVAEKHRKLSTAFLPQGAAQAPAALEHQPALRPEDFVSSNVVDMAQARAESVVPAEQPSAAPIPEAAPSDHQPEQTASEPAPAPEAAQPTENTEDIAPLRQQASRLCKQVGLNPVDLLEYGNARFGTNWGKTLKHLNAMVHELKQALESDDVEGYIAEVNNVIFEERQRNTESA</sequence>
<organism evidence="2 3">
    <name type="scientific">Acidithiobacillus thiooxidans ATCC 19377</name>
    <dbReference type="NCBI Taxonomy" id="637390"/>
    <lineage>
        <taxon>Bacteria</taxon>
        <taxon>Pseudomonadati</taxon>
        <taxon>Pseudomonadota</taxon>
        <taxon>Acidithiobacillia</taxon>
        <taxon>Acidithiobacillales</taxon>
        <taxon>Acidithiobacillaceae</taxon>
        <taxon>Acidithiobacillus</taxon>
    </lineage>
</organism>
<dbReference type="Pfam" id="PF18897">
    <property type="entry name" value="Gp3-like"/>
    <property type="match status" value="1"/>
</dbReference>
<evidence type="ECO:0000313" key="2">
    <source>
        <dbReference type="EMBL" id="QFX96180.1"/>
    </source>
</evidence>
<proteinExistence type="predicted"/>
<dbReference type="EMBL" id="CP045571">
    <property type="protein sequence ID" value="QFX96180.1"/>
    <property type="molecule type" value="Genomic_DNA"/>
</dbReference>
<dbReference type="Proteomes" id="UP000363590">
    <property type="component" value="Chromosome"/>
</dbReference>
<evidence type="ECO:0000256" key="1">
    <source>
        <dbReference type="SAM" id="MobiDB-lite"/>
    </source>
</evidence>
<dbReference type="InterPro" id="IPR043991">
    <property type="entry name" value="Gp3-like"/>
</dbReference>